<name>A0A9P9WUA9_9PEZI</name>
<reference evidence="1" key="1">
    <citation type="submission" date="2021-03" db="EMBL/GenBank/DDBJ databases">
        <title>Revisited historic fungal species revealed as producer of novel bioactive compounds through whole genome sequencing and comparative genomics.</title>
        <authorList>
            <person name="Vignolle G.A."/>
            <person name="Hochenegger N."/>
            <person name="Mach R.L."/>
            <person name="Mach-Aigner A.R."/>
            <person name="Javad Rahimi M."/>
            <person name="Salim K.A."/>
            <person name="Chan C.M."/>
            <person name="Lim L.B.L."/>
            <person name="Cai F."/>
            <person name="Druzhinina I.S."/>
            <person name="U'Ren J.M."/>
            <person name="Derntl C."/>
        </authorList>
    </citation>
    <scope>NUCLEOTIDE SEQUENCE</scope>
    <source>
        <strain evidence="1">TUCIM 5799</strain>
    </source>
</reference>
<dbReference type="EMBL" id="JAFIMR010000005">
    <property type="protein sequence ID" value="KAI1879076.1"/>
    <property type="molecule type" value="Genomic_DNA"/>
</dbReference>
<accession>A0A9P9WUA9</accession>
<organism evidence="1 2">
    <name type="scientific">Neoarthrinium moseri</name>
    <dbReference type="NCBI Taxonomy" id="1658444"/>
    <lineage>
        <taxon>Eukaryota</taxon>
        <taxon>Fungi</taxon>
        <taxon>Dikarya</taxon>
        <taxon>Ascomycota</taxon>
        <taxon>Pezizomycotina</taxon>
        <taxon>Sordariomycetes</taxon>
        <taxon>Xylariomycetidae</taxon>
        <taxon>Amphisphaeriales</taxon>
        <taxon>Apiosporaceae</taxon>
        <taxon>Neoarthrinium</taxon>
    </lineage>
</organism>
<keyword evidence="2" id="KW-1185">Reference proteome</keyword>
<sequence length="235" mass="26229">MTIPSGLDWDSLVRRQGDCAHDFSGISRTDCHKPAGHNIRSDGFCGTKDDLQPKNDCKFYCEIRRAGFLGNRQYAPGKFGQLQLQGDAIGLSSGDEETITMGFEIGLEGTIEDAIGGGASFQYRDPEKHPAYRSRWVFWPKMVMTCGDLARNTHHKESVPRRVGFDIDVCEGDRVTDHNVCTTTPFLDDEGNVDSFWALLYIDPKTNEEAPLENQTIMYQDAVSNSIGAPKRKTK</sequence>
<protein>
    <submittedName>
        <fullName evidence="1">Uncharacterized protein</fullName>
    </submittedName>
</protein>
<proteinExistence type="predicted"/>
<comment type="caution">
    <text evidence="1">The sequence shown here is derived from an EMBL/GenBank/DDBJ whole genome shotgun (WGS) entry which is preliminary data.</text>
</comment>
<dbReference type="Proteomes" id="UP000829685">
    <property type="component" value="Unassembled WGS sequence"/>
</dbReference>
<evidence type="ECO:0000313" key="1">
    <source>
        <dbReference type="EMBL" id="KAI1879076.1"/>
    </source>
</evidence>
<evidence type="ECO:0000313" key="2">
    <source>
        <dbReference type="Proteomes" id="UP000829685"/>
    </source>
</evidence>
<dbReference type="AlphaFoldDB" id="A0A9P9WUA9"/>
<gene>
    <name evidence="1" type="ORF">JX265_003253</name>
</gene>